<dbReference type="GO" id="GO:0016787">
    <property type="term" value="F:hydrolase activity"/>
    <property type="evidence" value="ECO:0007669"/>
    <property type="project" value="InterPro"/>
</dbReference>
<dbReference type="Gene3D" id="3.40.1550.10">
    <property type="entry name" value="CheC-like"/>
    <property type="match status" value="1"/>
</dbReference>
<organism evidence="3 4">
    <name type="scientific">Chitiniphilus eburneus</name>
    <dbReference type="NCBI Taxonomy" id="2571148"/>
    <lineage>
        <taxon>Bacteria</taxon>
        <taxon>Pseudomonadati</taxon>
        <taxon>Pseudomonadota</taxon>
        <taxon>Betaproteobacteria</taxon>
        <taxon>Neisseriales</taxon>
        <taxon>Chitinibacteraceae</taxon>
        <taxon>Chitiniphilus</taxon>
    </lineage>
</organism>
<evidence type="ECO:0000259" key="2">
    <source>
        <dbReference type="Pfam" id="PF04509"/>
    </source>
</evidence>
<keyword evidence="1" id="KW-0145">Chemotaxis</keyword>
<evidence type="ECO:0000313" key="3">
    <source>
        <dbReference type="EMBL" id="TJZ72856.1"/>
    </source>
</evidence>
<sequence>MNDQLLLTPDQRDALQEVTNIAMGQAGAQLAQILEVFVQLSVPRINITESANIAGNILQLVGTPQSVTAIRQAFSGTLRGEAMVVYDENGCRDLADLMGYEDDIDRDSERELLLDVGNVLVGACLNGIAELLQAKLSFSAPTIMAENVEVGRLINPQQLTWNYALLVEVHFTLEVRDFTCHLMTLMPEESIVALKSALDAFMENF</sequence>
<dbReference type="GO" id="GO:0006935">
    <property type="term" value="P:chemotaxis"/>
    <property type="evidence" value="ECO:0007669"/>
    <property type="project" value="UniProtKB-KW"/>
</dbReference>
<comment type="caution">
    <text evidence="3">The sequence shown here is derived from an EMBL/GenBank/DDBJ whole genome shotgun (WGS) entry which is preliminary data.</text>
</comment>
<feature type="domain" description="CheC-like protein" evidence="2">
    <location>
        <begin position="11"/>
        <end position="47"/>
    </location>
</feature>
<dbReference type="InterPro" id="IPR051469">
    <property type="entry name" value="FliN/MopA/SpaO"/>
</dbReference>
<dbReference type="CDD" id="cd17910">
    <property type="entry name" value="CheC_ClassII"/>
    <property type="match status" value="1"/>
</dbReference>
<keyword evidence="4" id="KW-1185">Reference proteome</keyword>
<proteinExistence type="predicted"/>
<name>A0A4U0PWD8_9NEIS</name>
<dbReference type="AlphaFoldDB" id="A0A4U0PWD8"/>
<accession>A0A4U0PWD8</accession>
<dbReference type="PANTHER" id="PTHR43484:SF1">
    <property type="entry name" value="FLAGELLAR MOTOR SWITCH PROTEIN FLIN"/>
    <property type="match status" value="1"/>
</dbReference>
<reference evidence="3 4" key="1">
    <citation type="submission" date="2019-04" db="EMBL/GenBank/DDBJ databases">
        <title>Chitiniphilus eburnea sp. nov., a novel chitinolytic bacterium isolated from aquaculture sludge.</title>
        <authorList>
            <person name="Sheng M."/>
        </authorList>
    </citation>
    <scope>NUCLEOTIDE SEQUENCE [LARGE SCALE GENOMIC DNA]</scope>
    <source>
        <strain evidence="3 4">HX-2-15</strain>
    </source>
</reference>
<dbReference type="RefSeq" id="WP_136773770.1">
    <property type="nucleotide sequence ID" value="NZ_CP156074.1"/>
</dbReference>
<dbReference type="SUPFAM" id="SSF103039">
    <property type="entry name" value="CheC-like"/>
    <property type="match status" value="1"/>
</dbReference>
<dbReference type="Pfam" id="PF04509">
    <property type="entry name" value="CheC"/>
    <property type="match status" value="1"/>
</dbReference>
<dbReference type="EMBL" id="SUMF01000014">
    <property type="protein sequence ID" value="TJZ72856.1"/>
    <property type="molecule type" value="Genomic_DNA"/>
</dbReference>
<dbReference type="InterPro" id="IPR007597">
    <property type="entry name" value="CheC"/>
</dbReference>
<evidence type="ECO:0000313" key="4">
    <source>
        <dbReference type="Proteomes" id="UP000310016"/>
    </source>
</evidence>
<evidence type="ECO:0000256" key="1">
    <source>
        <dbReference type="ARBA" id="ARBA00022500"/>
    </source>
</evidence>
<dbReference type="Proteomes" id="UP000310016">
    <property type="component" value="Unassembled WGS sequence"/>
</dbReference>
<dbReference type="PANTHER" id="PTHR43484">
    <property type="match status" value="1"/>
</dbReference>
<dbReference type="InterPro" id="IPR028976">
    <property type="entry name" value="CheC-like_sf"/>
</dbReference>
<dbReference type="OrthoDB" id="281471at2"/>
<gene>
    <name evidence="3" type="ORF">FAZ21_12455</name>
</gene>
<protein>
    <recommendedName>
        <fullName evidence="2">CheC-like protein domain-containing protein</fullName>
    </recommendedName>
</protein>